<dbReference type="eggNOG" id="COG5297">
    <property type="taxonomic scope" value="Bacteria"/>
</dbReference>
<dbReference type="InterPro" id="IPR008979">
    <property type="entry name" value="Galactose-bd-like_sf"/>
</dbReference>
<dbReference type="InterPro" id="IPR000421">
    <property type="entry name" value="FA58C"/>
</dbReference>
<dbReference type="eggNOG" id="COG3291">
    <property type="taxonomic scope" value="Bacteria"/>
</dbReference>
<reference evidence="2 3" key="1">
    <citation type="submission" date="2014-04" db="EMBL/GenBank/DDBJ databases">
        <title>A comprehensive comparison of genomes of Erythrobacter spp. strains.</title>
        <authorList>
            <person name="Zheng Q."/>
        </authorList>
    </citation>
    <scope>NUCLEOTIDE SEQUENCE [LARGE SCALE GENOMIC DNA]</scope>
    <source>
        <strain evidence="2 3">DSM 6997</strain>
    </source>
</reference>
<dbReference type="PROSITE" id="PS50022">
    <property type="entry name" value="FA58C_3"/>
    <property type="match status" value="1"/>
</dbReference>
<sequence>MNFLNISSAEASQSSAGGFEADNAIDDGLGANSRWSASALPATLTLDLGAEFLVREVGLAFHLGDVRRSTFSLDVSSDGTNFTNLGASLESSGDTLSFERFDVTDTSARFVRISAESTSDSNPFGIVEAAVFGCSDGTPTPVVAQPFDTRIFGLDPSVPPGRNFTLLDWALDTPAVDPSDGFAQRTQDRDLEGFSDEFFFTAPDGGMTFRSTIAGATTSANSRFTRSELREMLRNGDRSISTQGVNRNNWVLGYQPDPGVPIGGRGGVLKGTLAINHVSTSGTDFHIGRMVFGQIHASSDEPIRLYYRKYPENDRGYIYFAHEIRGGDDIYFMVVGPEVGDRDSQPEVRDDPFNGIALDEVFSYEITNAGSRIDVIIRRGDEDGEIIGHNFVDMAAENSGYDTIDEWNYFKAGVYTQNNTGDPTDFDQATFYRLENIHD</sequence>
<gene>
    <name evidence="2" type="ORF">EH31_13080</name>
</gene>
<dbReference type="Pfam" id="PF00754">
    <property type="entry name" value="F5_F8_type_C"/>
    <property type="match status" value="1"/>
</dbReference>
<dbReference type="SUPFAM" id="SSF49899">
    <property type="entry name" value="Concanavalin A-like lectins/glucanases"/>
    <property type="match status" value="1"/>
</dbReference>
<dbReference type="Gene3D" id="2.60.120.200">
    <property type="match status" value="1"/>
</dbReference>
<evidence type="ECO:0000313" key="2">
    <source>
        <dbReference type="EMBL" id="KEO88977.1"/>
    </source>
</evidence>
<organism evidence="2 3">
    <name type="scientific">Erythrobacter longus</name>
    <dbReference type="NCBI Taxonomy" id="1044"/>
    <lineage>
        <taxon>Bacteria</taxon>
        <taxon>Pseudomonadati</taxon>
        <taxon>Pseudomonadota</taxon>
        <taxon>Alphaproteobacteria</taxon>
        <taxon>Sphingomonadales</taxon>
        <taxon>Erythrobacteraceae</taxon>
        <taxon>Erythrobacter/Porphyrobacter group</taxon>
        <taxon>Erythrobacter</taxon>
    </lineage>
</organism>
<keyword evidence="3" id="KW-1185">Reference proteome</keyword>
<dbReference type="InterPro" id="IPR014895">
    <property type="entry name" value="Alginate_lyase_2"/>
</dbReference>
<dbReference type="EMBL" id="JMIW01000006">
    <property type="protein sequence ID" value="KEO88977.1"/>
    <property type="molecule type" value="Genomic_DNA"/>
</dbReference>
<dbReference type="AlphaFoldDB" id="A0A074MTL1"/>
<evidence type="ECO:0000259" key="1">
    <source>
        <dbReference type="PROSITE" id="PS50022"/>
    </source>
</evidence>
<evidence type="ECO:0000313" key="3">
    <source>
        <dbReference type="Proteomes" id="UP000027647"/>
    </source>
</evidence>
<proteinExistence type="predicted"/>
<accession>A0A074MTL1</accession>
<dbReference type="Gene3D" id="2.60.120.260">
    <property type="entry name" value="Galactose-binding domain-like"/>
    <property type="match status" value="1"/>
</dbReference>
<dbReference type="STRING" id="1044.EH31_13080"/>
<dbReference type="Pfam" id="PF08787">
    <property type="entry name" value="Alginate_lyase2"/>
    <property type="match status" value="1"/>
</dbReference>
<dbReference type="RefSeq" id="WP_051699233.1">
    <property type="nucleotide sequence ID" value="NZ_JMIW01000006.1"/>
</dbReference>
<dbReference type="Proteomes" id="UP000027647">
    <property type="component" value="Unassembled WGS sequence"/>
</dbReference>
<dbReference type="InterPro" id="IPR013320">
    <property type="entry name" value="ConA-like_dom_sf"/>
</dbReference>
<name>A0A074MTL1_ERYLO</name>
<feature type="domain" description="F5/8 type C" evidence="1">
    <location>
        <begin position="1"/>
        <end position="134"/>
    </location>
</feature>
<protein>
    <recommendedName>
        <fullName evidence="1">F5/8 type C domain-containing protein</fullName>
    </recommendedName>
</protein>
<comment type="caution">
    <text evidence="2">The sequence shown here is derived from an EMBL/GenBank/DDBJ whole genome shotgun (WGS) entry which is preliminary data.</text>
</comment>
<dbReference type="SUPFAM" id="SSF49785">
    <property type="entry name" value="Galactose-binding domain-like"/>
    <property type="match status" value="1"/>
</dbReference>